<dbReference type="InterPro" id="IPR043777">
    <property type="entry name" value="DUF5719"/>
</dbReference>
<keyword evidence="2" id="KW-1185">Reference proteome</keyword>
<dbReference type="EMBL" id="JACBZS010000001">
    <property type="protein sequence ID" value="NYI70184.1"/>
    <property type="molecule type" value="Genomic_DNA"/>
</dbReference>
<dbReference type="AlphaFoldDB" id="A0A7Z0D7A5"/>
<name>A0A7Z0D7A5_9ACTN</name>
<dbReference type="RefSeq" id="WP_179444166.1">
    <property type="nucleotide sequence ID" value="NZ_JACBZS010000001.1"/>
</dbReference>
<dbReference type="Pfam" id="PF18986">
    <property type="entry name" value="DUF5719"/>
    <property type="match status" value="1"/>
</dbReference>
<sequence length="468" mass="46061">MTAPIRAIYALVAVALTLGAVLLGQGLGATPAEPDRLTVTTGASTRVCPALTSGGSGGTVVIDGRAAESGSEIRLQRGDGTDLGVVPGGQIRGIGVDESATTLARAGVGAADRSGQSAVARIATGPQRGLSLTPCADPGTDGWFVGLRSTDRDRATVLLTNPDRSPAEVSLAVHTSQGVQSVAGASGLTLQPGQTRAVGLEPLLTSPDPLAVQVRATAGRVAAVATIESGTGAEPAGADWTIPAAEPATSVIIPGVPGGDGPRELSVVNPSDVRTTVRVEAIGAQGAFAPADADTIELGPQSVGRVALESALSGEAVAIRLTADQPVTGAVVSRSSTDTARADLAVAPAAAPVTGLGIAAVAGYAEHRGTLVATAPGAAAGYAWEVFDGEGTSVASGREIVAAGATAAIELPAGEQLSLQVVPDPGAELYAGVVLAGDWENIATLSDAAVISPEGVAGPVPRFDPRVG</sequence>
<evidence type="ECO:0000313" key="1">
    <source>
        <dbReference type="EMBL" id="NYI70184.1"/>
    </source>
</evidence>
<protein>
    <submittedName>
        <fullName evidence="1">Uncharacterized protein</fullName>
    </submittedName>
</protein>
<proteinExistence type="predicted"/>
<reference evidence="1 2" key="1">
    <citation type="submission" date="2020-07" db="EMBL/GenBank/DDBJ databases">
        <title>Sequencing the genomes of 1000 actinobacteria strains.</title>
        <authorList>
            <person name="Klenk H.-P."/>
        </authorList>
    </citation>
    <scope>NUCLEOTIDE SEQUENCE [LARGE SCALE GENOMIC DNA]</scope>
    <source>
        <strain evidence="1 2">DSM 103164</strain>
    </source>
</reference>
<comment type="caution">
    <text evidence="1">The sequence shown here is derived from an EMBL/GenBank/DDBJ whole genome shotgun (WGS) entry which is preliminary data.</text>
</comment>
<gene>
    <name evidence="1" type="ORF">GGQ54_000744</name>
</gene>
<evidence type="ECO:0000313" key="2">
    <source>
        <dbReference type="Proteomes" id="UP000527616"/>
    </source>
</evidence>
<dbReference type="Proteomes" id="UP000527616">
    <property type="component" value="Unassembled WGS sequence"/>
</dbReference>
<accession>A0A7Z0D7A5</accession>
<organism evidence="1 2">
    <name type="scientific">Naumannella cuiyingiana</name>
    <dbReference type="NCBI Taxonomy" id="1347891"/>
    <lineage>
        <taxon>Bacteria</taxon>
        <taxon>Bacillati</taxon>
        <taxon>Actinomycetota</taxon>
        <taxon>Actinomycetes</taxon>
        <taxon>Propionibacteriales</taxon>
        <taxon>Propionibacteriaceae</taxon>
        <taxon>Naumannella</taxon>
    </lineage>
</organism>